<gene>
    <name evidence="16" type="ORF">fugu_000862</name>
</gene>
<proteinExistence type="inferred from homology"/>
<feature type="domain" description="Mediator of RNA polymerase II transcription subunit 14 RM6" evidence="13">
    <location>
        <begin position="787"/>
        <end position="853"/>
    </location>
</feature>
<feature type="domain" description="Mediator complex subunit MED14 N-terminal" evidence="11">
    <location>
        <begin position="36"/>
        <end position="224"/>
    </location>
</feature>
<dbReference type="InterPro" id="IPR055114">
    <property type="entry name" value="Med14_RM6"/>
</dbReference>
<dbReference type="Pfam" id="PF25067">
    <property type="entry name" value="RM5_Med14"/>
    <property type="match status" value="1"/>
</dbReference>
<dbReference type="PANTHER" id="PTHR12809:SF2">
    <property type="entry name" value="MEDIATOR OF RNA POLYMERASE II TRANSCRIPTION SUBUNIT 14"/>
    <property type="match status" value="1"/>
</dbReference>
<evidence type="ECO:0000256" key="5">
    <source>
        <dbReference type="ARBA" id="ARBA00023159"/>
    </source>
</evidence>
<dbReference type="InterPro" id="IPR055122">
    <property type="entry name" value="Med14_N"/>
</dbReference>
<evidence type="ECO:0000256" key="8">
    <source>
        <dbReference type="ARBA" id="ARBA00032007"/>
    </source>
</evidence>
<dbReference type="GO" id="GO:0016592">
    <property type="term" value="C:mediator complex"/>
    <property type="evidence" value="ECO:0007669"/>
    <property type="project" value="UniProtKB-UniRule"/>
</dbReference>
<comment type="subunit">
    <text evidence="9">Component of the Mediator complex.</text>
</comment>
<dbReference type="GO" id="GO:0006357">
    <property type="term" value="P:regulation of transcription by RNA polymerase II"/>
    <property type="evidence" value="ECO:0007669"/>
    <property type="project" value="InterPro"/>
</dbReference>
<dbReference type="Proteomes" id="UP000516260">
    <property type="component" value="Chromosome 1"/>
</dbReference>
<evidence type="ECO:0000256" key="10">
    <source>
        <dbReference type="SAM" id="MobiDB-lite"/>
    </source>
</evidence>
<dbReference type="InterPro" id="IPR056878">
    <property type="entry name" value="RM5_Med14"/>
</dbReference>
<dbReference type="AlphaFoldDB" id="A0A4Z2CHV2"/>
<keyword evidence="6 9" id="KW-0804">Transcription</keyword>
<evidence type="ECO:0000256" key="4">
    <source>
        <dbReference type="ARBA" id="ARBA00023015"/>
    </source>
</evidence>
<keyword evidence="5 9" id="KW-0010">Activator</keyword>
<dbReference type="Pfam" id="PF25065">
    <property type="entry name" value="RM3_Med14"/>
    <property type="match status" value="1"/>
</dbReference>
<comment type="similarity">
    <text evidence="2 9">Belongs to the Mediator complex subunit 14 family.</text>
</comment>
<accession>A0A4Z2CHV2</accession>
<evidence type="ECO:0000313" key="17">
    <source>
        <dbReference type="Proteomes" id="UP000516260"/>
    </source>
</evidence>
<evidence type="ECO:0000313" key="16">
    <source>
        <dbReference type="EMBL" id="TNN03833.1"/>
    </source>
</evidence>
<dbReference type="GO" id="GO:0070847">
    <property type="term" value="C:core mediator complex"/>
    <property type="evidence" value="ECO:0007669"/>
    <property type="project" value="TreeGrafter"/>
</dbReference>
<feature type="region of interest" description="Disordered" evidence="10">
    <location>
        <begin position="1"/>
        <end position="32"/>
    </location>
</feature>
<reference evidence="16 17" key="1">
    <citation type="submission" date="2019-04" db="EMBL/GenBank/DDBJ databases">
        <title>The sequence and de novo assembly of Takifugu bimaculatus genome using PacBio and Hi-C technologies.</title>
        <authorList>
            <person name="Xu P."/>
            <person name="Liu B."/>
            <person name="Zhou Z."/>
        </authorList>
    </citation>
    <scope>NUCLEOTIDE SEQUENCE [LARGE SCALE GENOMIC DNA]</scope>
    <source>
        <strain evidence="16">TB-2018</strain>
        <tissue evidence="16">Muscle</tissue>
    </source>
</reference>
<evidence type="ECO:0000259" key="15">
    <source>
        <dbReference type="Pfam" id="PF25067"/>
    </source>
</evidence>
<feature type="region of interest" description="Disordered" evidence="10">
    <location>
        <begin position="589"/>
        <end position="623"/>
    </location>
</feature>
<protein>
    <recommendedName>
        <fullName evidence="3 9">Mediator of RNA polymerase II transcription subunit 14</fullName>
    </recommendedName>
    <alternativeName>
        <fullName evidence="8 9">Mediator complex subunit 14</fullName>
    </alternativeName>
</protein>
<evidence type="ECO:0000259" key="12">
    <source>
        <dbReference type="Pfam" id="PF22981"/>
    </source>
</evidence>
<comment type="subcellular location">
    <subcellularLocation>
        <location evidence="1 9">Nucleus</location>
    </subcellularLocation>
</comment>
<dbReference type="Pfam" id="PF22981">
    <property type="entry name" value="RM2_Med14"/>
    <property type="match status" value="1"/>
</dbReference>
<keyword evidence="4 9" id="KW-0805">Transcription regulation</keyword>
<evidence type="ECO:0000256" key="7">
    <source>
        <dbReference type="ARBA" id="ARBA00023242"/>
    </source>
</evidence>
<evidence type="ECO:0000256" key="9">
    <source>
        <dbReference type="RuleBase" id="RU365082"/>
    </source>
</evidence>
<feature type="domain" description="Mediator of RNA polymerase II transcription subunit 14 RM2" evidence="12">
    <location>
        <begin position="303"/>
        <end position="382"/>
    </location>
</feature>
<dbReference type="InterPro" id="IPR056879">
    <property type="entry name" value="RM3_Med14"/>
</dbReference>
<feature type="compositionally biased region" description="Basic and acidic residues" evidence="10">
    <location>
        <begin position="609"/>
        <end position="623"/>
    </location>
</feature>
<evidence type="ECO:0000259" key="11">
    <source>
        <dbReference type="Pfam" id="PF08638"/>
    </source>
</evidence>
<keyword evidence="7 9" id="KW-0539">Nucleus</keyword>
<evidence type="ECO:0000256" key="1">
    <source>
        <dbReference type="ARBA" id="ARBA00004123"/>
    </source>
</evidence>
<evidence type="ECO:0000256" key="3">
    <source>
        <dbReference type="ARBA" id="ARBA00019619"/>
    </source>
</evidence>
<evidence type="ECO:0000259" key="14">
    <source>
        <dbReference type="Pfam" id="PF25065"/>
    </source>
</evidence>
<dbReference type="Pfam" id="PF22984">
    <property type="entry name" value="RM6_Med14"/>
    <property type="match status" value="1"/>
</dbReference>
<evidence type="ECO:0000259" key="13">
    <source>
        <dbReference type="Pfam" id="PF22984"/>
    </source>
</evidence>
<evidence type="ECO:0000256" key="6">
    <source>
        <dbReference type="ARBA" id="ARBA00023163"/>
    </source>
</evidence>
<feature type="compositionally biased region" description="Polar residues" evidence="10">
    <location>
        <begin position="1029"/>
        <end position="1044"/>
    </location>
</feature>
<dbReference type="InterPro" id="IPR055113">
    <property type="entry name" value="Med14_RM2"/>
</dbReference>
<keyword evidence="17" id="KW-1185">Reference proteome</keyword>
<dbReference type="InterPro" id="IPR013947">
    <property type="entry name" value="Mediator_Med14"/>
</dbReference>
<feature type="region of interest" description="Disordered" evidence="10">
    <location>
        <begin position="992"/>
        <end position="1095"/>
    </location>
</feature>
<dbReference type="Pfam" id="PF08638">
    <property type="entry name" value="Med14"/>
    <property type="match status" value="1"/>
</dbReference>
<feature type="domain" description="Mediator of RNA polymerase II transcription subunit 14 RM3" evidence="14">
    <location>
        <begin position="385"/>
        <end position="492"/>
    </location>
</feature>
<organism evidence="16 17">
    <name type="scientific">Takifugu bimaculatus</name>
    <dbReference type="NCBI Taxonomy" id="433685"/>
    <lineage>
        <taxon>Eukaryota</taxon>
        <taxon>Metazoa</taxon>
        <taxon>Chordata</taxon>
        <taxon>Craniata</taxon>
        <taxon>Vertebrata</taxon>
        <taxon>Euteleostomi</taxon>
        <taxon>Actinopterygii</taxon>
        <taxon>Neopterygii</taxon>
        <taxon>Teleostei</taxon>
        <taxon>Neoteleostei</taxon>
        <taxon>Acanthomorphata</taxon>
        <taxon>Eupercaria</taxon>
        <taxon>Tetraodontiformes</taxon>
        <taxon>Tetradontoidea</taxon>
        <taxon>Tetraodontidae</taxon>
        <taxon>Takifugu</taxon>
    </lineage>
</organism>
<feature type="domain" description="Mediator of RNA polymerase II transcription subunit 14 RM5" evidence="15">
    <location>
        <begin position="658"/>
        <end position="743"/>
    </location>
</feature>
<comment type="caution">
    <text evidence="16">The sequence shown here is derived from an EMBL/GenBank/DDBJ whole genome shotgun (WGS) entry which is preliminary data.</text>
</comment>
<name>A0A4Z2CHV2_9TELE</name>
<evidence type="ECO:0000256" key="2">
    <source>
        <dbReference type="ARBA" id="ARBA00007813"/>
    </source>
</evidence>
<comment type="function">
    <text evidence="9">Component of the Mediator complex, a coactivator involved in the regulated transcription of nearly all RNA polymerase II-dependent genes. Mediator functions as a bridge to convey information from gene-specific regulatory proteins to the basal RNA polymerase II transcription machinery. Mediator is recruited to promoters by direct interactions with regulatory proteins and serves as a scaffold for the assembly of a functional preinitiation complex with RNA polymerase II and the general transcription factors.</text>
</comment>
<dbReference type="PANTHER" id="PTHR12809">
    <property type="entry name" value="MEDIATOR COMPLEX SUBUNIT"/>
    <property type="match status" value="1"/>
</dbReference>
<dbReference type="EMBL" id="SWLE01000001">
    <property type="protein sequence ID" value="TNN03833.1"/>
    <property type="molecule type" value="Genomic_DNA"/>
</dbReference>
<dbReference type="GO" id="GO:0003712">
    <property type="term" value="F:transcription coregulator activity"/>
    <property type="evidence" value="ECO:0007669"/>
    <property type="project" value="UniProtKB-UniRule"/>
</dbReference>
<sequence length="1095" mass="121513">MAPVQIGTDGQLVPLGGPVLSGPQPPPTGGGATQGVRLSLLIEFLLQRTYHEITLLAELLPRKTDMERKIEIVQFASRTRQLFVRLLALVKWASNAGKVEKCAMISSFLDQQTILFVDTADRLASLARDALVHARLPSFAIPFAIDVLTTGSYPRLPTCIRDKIIPPDPITKSEKQTTLNQLNQILRHRLVTTDLPPQLANLTVANGRVKFRVEGEFEATLTVMGDDPDIPWRLLKLDILVEDKETGDGRALVHSLQVNFIHELVQARLCADEKPLQDMYTCLHSFCLSLQLEVLHSQTLMLIRERWGDLVQEERYVPAKYLTLSVWNQQVLGRKTGTASVYKVTIKIDESDGSKPLQISHEPPLPSCDSKLIERAMKIDHLSVEKLLIDSVHARSHQKLQELKAILKANNPSDNAFIETALPTLIIPILEPCGRSECLHIFVDLHSGMFQPMLYGLDQSMLDDIEKSINDNMKRIISWLQQLKFWLGEQRCRQSVKHLPTVCTNVLHLSNSASHPVDSLSKHKLFVKLTRLPQYYIAVEMFEMPNSPTALQYKYSFLSVSQLEGEDGPLCAQLLQPFKPNLEQLAQDTIKGKGARPGTKRKAASAKISGEHGDPEPKKPKRSGEMCAFNKELAHVVAMCDTNMPFIGLRVELANMEIPNQGVQVEGDGSSHAICLLKIPPCKSVGEETRRALERSLLDCTFRLQGRNNRTWVAELVLANCPLNSTHSKEQASTRHIYLTYENPLSEPVGGRKVVEMFLNDWTAISQLYQCVLNFSRTLPDMPSYLSLFSEVRLYNYRKLVLCYGATKGSSVTIQWNSSSQRFHLALGTVGPNSGCSNCHNIILHQLQEMFNKNPNVMQLLQVLYDTQAPLNAINKLPTVPMLGLTQRTNTAYQCFSILPQSATHIRLAFRNMYCIDIYCRSRGVVAIRDGAYSLFDNTKIVEGFYPAPGLKTFLTMFVDSNQDARRRSVNEDDNPPSPVGVDITDSLMNQLQAQQQPQPMRATAGGVYPPLTSPPPNYHANVAPSPSMMPTQSPGNIHTSGSPSGVLRAPSPFGPTPSPSSLGIAMGQTSFASPHGKQQGGCNRQAGGLSGLLG</sequence>